<feature type="compositionally biased region" description="Low complexity" evidence="1">
    <location>
        <begin position="92"/>
        <end position="101"/>
    </location>
</feature>
<dbReference type="OrthoDB" id="1044435at2759"/>
<gene>
    <name evidence="4" type="ORF">BDN70DRAFT_886103</name>
</gene>
<evidence type="ECO:0000313" key="5">
    <source>
        <dbReference type="Proteomes" id="UP000807469"/>
    </source>
</evidence>
<dbReference type="Proteomes" id="UP000807469">
    <property type="component" value="Unassembled WGS sequence"/>
</dbReference>
<dbReference type="SMART" id="SM00563">
    <property type="entry name" value="PlsC"/>
    <property type="match status" value="1"/>
</dbReference>
<dbReference type="GO" id="GO:0008654">
    <property type="term" value="P:phospholipid biosynthetic process"/>
    <property type="evidence" value="ECO:0007669"/>
    <property type="project" value="TreeGrafter"/>
</dbReference>
<reference evidence="4" key="1">
    <citation type="submission" date="2020-11" db="EMBL/GenBank/DDBJ databases">
        <authorList>
            <consortium name="DOE Joint Genome Institute"/>
            <person name="Ahrendt S."/>
            <person name="Riley R."/>
            <person name="Andreopoulos W."/>
            <person name="Labutti K."/>
            <person name="Pangilinan J."/>
            <person name="Ruiz-Duenas F.J."/>
            <person name="Barrasa J.M."/>
            <person name="Sanchez-Garcia M."/>
            <person name="Camarero S."/>
            <person name="Miyauchi S."/>
            <person name="Serrano A."/>
            <person name="Linde D."/>
            <person name="Babiker R."/>
            <person name="Drula E."/>
            <person name="Ayuso-Fernandez I."/>
            <person name="Pacheco R."/>
            <person name="Padilla G."/>
            <person name="Ferreira P."/>
            <person name="Barriuso J."/>
            <person name="Kellner H."/>
            <person name="Castanera R."/>
            <person name="Alfaro M."/>
            <person name="Ramirez L."/>
            <person name="Pisabarro A.G."/>
            <person name="Kuo A."/>
            <person name="Tritt A."/>
            <person name="Lipzen A."/>
            <person name="He G."/>
            <person name="Yan M."/>
            <person name="Ng V."/>
            <person name="Cullen D."/>
            <person name="Martin F."/>
            <person name="Rosso M.-N."/>
            <person name="Henrissat B."/>
            <person name="Hibbett D."/>
            <person name="Martinez A.T."/>
            <person name="Grigoriev I.V."/>
        </authorList>
    </citation>
    <scope>NUCLEOTIDE SEQUENCE</scope>
    <source>
        <strain evidence="4">CIRM-BRFM 674</strain>
    </source>
</reference>
<proteinExistence type="predicted"/>
<evidence type="ECO:0000256" key="2">
    <source>
        <dbReference type="SAM" id="Phobius"/>
    </source>
</evidence>
<dbReference type="GO" id="GO:0016287">
    <property type="term" value="F:glycerone-phosphate O-acyltransferase activity"/>
    <property type="evidence" value="ECO:0007669"/>
    <property type="project" value="TreeGrafter"/>
</dbReference>
<protein>
    <recommendedName>
        <fullName evidence="3">Phospholipid/glycerol acyltransferase domain-containing protein</fullName>
    </recommendedName>
</protein>
<comment type="caution">
    <text evidence="4">The sequence shown here is derived from an EMBL/GenBank/DDBJ whole genome shotgun (WGS) entry which is preliminary data.</text>
</comment>
<dbReference type="InterPro" id="IPR002123">
    <property type="entry name" value="Plipid/glycerol_acylTrfase"/>
</dbReference>
<keyword evidence="2" id="KW-1133">Transmembrane helix</keyword>
<accession>A0A9P5YPP3</accession>
<dbReference type="PANTHER" id="PTHR31605">
    <property type="entry name" value="GLYCEROL-3-PHOSPHATE O-ACYLTRANSFERASE 1"/>
    <property type="match status" value="1"/>
</dbReference>
<evidence type="ECO:0000259" key="3">
    <source>
        <dbReference type="SMART" id="SM00563"/>
    </source>
</evidence>
<dbReference type="EMBL" id="MU155464">
    <property type="protein sequence ID" value="KAF9473179.1"/>
    <property type="molecule type" value="Genomic_DNA"/>
</dbReference>
<evidence type="ECO:0000256" key="1">
    <source>
        <dbReference type="SAM" id="MobiDB-lite"/>
    </source>
</evidence>
<feature type="transmembrane region" description="Helical" evidence="2">
    <location>
        <begin position="430"/>
        <end position="451"/>
    </location>
</feature>
<name>A0A9P5YPP3_9AGAR</name>
<feature type="compositionally biased region" description="Polar residues" evidence="1">
    <location>
        <begin position="109"/>
        <end position="119"/>
    </location>
</feature>
<keyword evidence="5" id="KW-1185">Reference proteome</keyword>
<dbReference type="AlphaFoldDB" id="A0A9P5YPP3"/>
<dbReference type="GO" id="GO:0004366">
    <property type="term" value="F:glycerol-3-phosphate O-acyltransferase activity"/>
    <property type="evidence" value="ECO:0007669"/>
    <property type="project" value="TreeGrafter"/>
</dbReference>
<feature type="transmembrane region" description="Helical" evidence="2">
    <location>
        <begin position="471"/>
        <end position="492"/>
    </location>
</feature>
<sequence>MELKLVYRALRKISDWTVAGYYSETYIEGQENVPKDGPLIIASTHHNEIIDIAALAATIPHRRHLSFWAKSTMFGNPVTGAILSSSGAIPVRRNPNNSSPPAGIANYPQDPSSSTSFATGSGKRSETNVTIFTDDALRASLFRETSKALSANQVVGVFPEGTSYTQASIVQMLPGAAWAAVEFERYMREVAEEKSIANGKMKEKEVDVVETGLRIVPVAIVYTDKARYLSRVFIKYGDPIFPDIYAKELFSSDEDDSSKAVVKKIMAQMEKQLREMTINAADWDTICAVSMARNILWGDEDNISLREWVVVSQRLVQIFEDPQESTQHLKSALTKYYALLHYAGIKHSVLDSLLPSSTASLLDVPPPNTVPGIATLVKPTVSLLSGLPLALIQLVLFIPPFLFHLPGYLTGPLLKKCLAVPGEEESPAQFKAVGGGLGIGANMALVLGVLWRRNKLSAITALLGVDEDDKMVKRILGLAGAVYLGVVVLVKWHKLLVKANYRQLQRLLTYHKLLSAFAFTRSSDILSTAEVDAYTRPPLPAANVFIKKREASASDHDGTSNTSVIGVQHRPPARKIVRHLLQARGRACGALHDYLRASQNAALAGFLKSKAARDL</sequence>
<feature type="transmembrane region" description="Helical" evidence="2">
    <location>
        <begin position="387"/>
        <end position="409"/>
    </location>
</feature>
<dbReference type="InterPro" id="IPR052744">
    <property type="entry name" value="GPAT/DAPAT"/>
</dbReference>
<feature type="region of interest" description="Disordered" evidence="1">
    <location>
        <begin position="89"/>
        <end position="124"/>
    </location>
</feature>
<dbReference type="PANTHER" id="PTHR31605:SF0">
    <property type="entry name" value="GLYCEROL-3-PHOSPHATE O-ACYLTRANSFERASE 1"/>
    <property type="match status" value="1"/>
</dbReference>
<dbReference type="Pfam" id="PF01553">
    <property type="entry name" value="Acyltransferase"/>
    <property type="match status" value="1"/>
</dbReference>
<keyword evidence="2" id="KW-0812">Transmembrane</keyword>
<dbReference type="SUPFAM" id="SSF69593">
    <property type="entry name" value="Glycerol-3-phosphate (1)-acyltransferase"/>
    <property type="match status" value="2"/>
</dbReference>
<keyword evidence="2" id="KW-0472">Membrane</keyword>
<organism evidence="4 5">
    <name type="scientific">Pholiota conissans</name>
    <dbReference type="NCBI Taxonomy" id="109636"/>
    <lineage>
        <taxon>Eukaryota</taxon>
        <taxon>Fungi</taxon>
        <taxon>Dikarya</taxon>
        <taxon>Basidiomycota</taxon>
        <taxon>Agaricomycotina</taxon>
        <taxon>Agaricomycetes</taxon>
        <taxon>Agaricomycetidae</taxon>
        <taxon>Agaricales</taxon>
        <taxon>Agaricineae</taxon>
        <taxon>Strophariaceae</taxon>
        <taxon>Pholiota</taxon>
    </lineage>
</organism>
<feature type="domain" description="Phospholipid/glycerol acyltransferase" evidence="3">
    <location>
        <begin position="39"/>
        <end position="223"/>
    </location>
</feature>
<evidence type="ECO:0000313" key="4">
    <source>
        <dbReference type="EMBL" id="KAF9473179.1"/>
    </source>
</evidence>